<keyword evidence="3" id="KW-1185">Reference proteome</keyword>
<comment type="caution">
    <text evidence="2">The sequence shown here is derived from an EMBL/GenBank/DDBJ whole genome shotgun (WGS) entry which is preliminary data.</text>
</comment>
<keyword evidence="1" id="KW-1133">Transmembrane helix</keyword>
<dbReference type="Proteomes" id="UP000187158">
    <property type="component" value="Unassembled WGS sequence"/>
</dbReference>
<evidence type="ECO:0000313" key="2">
    <source>
        <dbReference type="EMBL" id="OMD05143.1"/>
    </source>
</evidence>
<proteinExistence type="predicted"/>
<feature type="transmembrane region" description="Helical" evidence="1">
    <location>
        <begin position="34"/>
        <end position="56"/>
    </location>
</feature>
<evidence type="ECO:0008006" key="4">
    <source>
        <dbReference type="Google" id="ProtNLM"/>
    </source>
</evidence>
<gene>
    <name evidence="2" type="ORF">BSO21_31650</name>
</gene>
<feature type="transmembrane region" description="Helical" evidence="1">
    <location>
        <begin position="137"/>
        <end position="155"/>
    </location>
</feature>
<dbReference type="RefSeq" id="WP_179087611.1">
    <property type="nucleotide sequence ID" value="NZ_MPVP01000474.1"/>
</dbReference>
<feature type="transmembrane region" description="Helical" evidence="1">
    <location>
        <begin position="62"/>
        <end position="81"/>
    </location>
</feature>
<feature type="non-terminal residue" evidence="2">
    <location>
        <position position="1"/>
    </location>
</feature>
<accession>A0ABX3GDX6</accession>
<dbReference type="EMBL" id="MPVP01000474">
    <property type="protein sequence ID" value="OMD05143.1"/>
    <property type="molecule type" value="Genomic_DNA"/>
</dbReference>
<keyword evidence="1" id="KW-0812">Transmembrane</keyword>
<organism evidence="2 3">
    <name type="scientific">Paenibacillus odorifer</name>
    <dbReference type="NCBI Taxonomy" id="189426"/>
    <lineage>
        <taxon>Bacteria</taxon>
        <taxon>Bacillati</taxon>
        <taxon>Bacillota</taxon>
        <taxon>Bacilli</taxon>
        <taxon>Bacillales</taxon>
        <taxon>Paenibacillaceae</taxon>
        <taxon>Paenibacillus</taxon>
    </lineage>
</organism>
<evidence type="ECO:0000313" key="3">
    <source>
        <dbReference type="Proteomes" id="UP000187158"/>
    </source>
</evidence>
<protein>
    <recommendedName>
        <fullName evidence="4">Transcriptional regulator</fullName>
    </recommendedName>
</protein>
<keyword evidence="1" id="KW-0472">Membrane</keyword>
<name>A0ABX3GDX6_9BACL</name>
<sequence length="162" mass="18879">YIQDSIKKFFTDRKEIVKESHKFATDIKAEADKLITYINTSLIGLVTAIFAGSLGLSKGERWFLLLAFCLHGIAFVLIFLFNSYFIKKKIRDILNIYEEYTISFVVLAKEELDDIKKIYIDSSEKNVENYLKIYKRVTISLIILMFIFIVVGAYLPDKYFTL</sequence>
<evidence type="ECO:0000256" key="1">
    <source>
        <dbReference type="SAM" id="Phobius"/>
    </source>
</evidence>
<reference evidence="2 3" key="1">
    <citation type="submission" date="2016-11" db="EMBL/GenBank/DDBJ databases">
        <title>Paenibacillus species isolates.</title>
        <authorList>
            <person name="Beno S.M."/>
        </authorList>
    </citation>
    <scope>NUCLEOTIDE SEQUENCE [LARGE SCALE GENOMIC DNA]</scope>
    <source>
        <strain evidence="2 3">FSL H7-0433</strain>
    </source>
</reference>